<keyword evidence="1 4" id="KW-0479">Metal-binding</keyword>
<dbReference type="InterPro" id="IPR032466">
    <property type="entry name" value="Metal_Hydrolase"/>
</dbReference>
<dbReference type="InterPro" id="IPR001559">
    <property type="entry name" value="Phosphotriesterase"/>
</dbReference>
<comment type="cofactor">
    <cofactor evidence="4">
        <name>a divalent metal cation</name>
        <dbReference type="ChEBI" id="CHEBI:60240"/>
    </cofactor>
    <text evidence="4">Binds 2 divalent metal cations per subunit.</text>
</comment>
<evidence type="ECO:0000256" key="2">
    <source>
        <dbReference type="ARBA" id="ARBA00022801"/>
    </source>
</evidence>
<dbReference type="GO" id="GO:0016788">
    <property type="term" value="F:hydrolase activity, acting on ester bonds"/>
    <property type="evidence" value="ECO:0007669"/>
    <property type="project" value="InterPro"/>
</dbReference>
<name>A0A3E0VM29_9MICO</name>
<feature type="binding site" description="via carbamate group" evidence="4">
    <location>
        <position position="146"/>
    </location>
    <ligand>
        <name>Zn(2+)</name>
        <dbReference type="ChEBI" id="CHEBI:29105"/>
        <label>1</label>
    </ligand>
</feature>
<evidence type="ECO:0000256" key="1">
    <source>
        <dbReference type="ARBA" id="ARBA00022723"/>
    </source>
</evidence>
<dbReference type="GO" id="GO:0008270">
    <property type="term" value="F:zinc ion binding"/>
    <property type="evidence" value="ECO:0007669"/>
    <property type="project" value="InterPro"/>
</dbReference>
<evidence type="ECO:0008006" key="8">
    <source>
        <dbReference type="Google" id="ProtNLM"/>
    </source>
</evidence>
<feature type="binding site" evidence="4">
    <location>
        <position position="208"/>
    </location>
    <ligand>
        <name>Zn(2+)</name>
        <dbReference type="ChEBI" id="CHEBI:29105"/>
        <label>2</label>
    </ligand>
</feature>
<reference evidence="6 7" key="1">
    <citation type="submission" date="2017-04" db="EMBL/GenBank/DDBJ databases">
        <title>Comparative genome analysis of Subtercola boreus.</title>
        <authorList>
            <person name="Cho Y.-J."/>
            <person name="Cho A."/>
            <person name="Kim O.-S."/>
            <person name="Lee J.-I."/>
        </authorList>
    </citation>
    <scope>NUCLEOTIDE SEQUENCE [LARGE SCALE GENOMIC DNA]</scope>
    <source>
        <strain evidence="6 7">K300</strain>
    </source>
</reference>
<dbReference type="Gene3D" id="3.20.20.140">
    <property type="entry name" value="Metal-dependent hydrolases"/>
    <property type="match status" value="1"/>
</dbReference>
<feature type="binding site" description="via carbamate group" evidence="4">
    <location>
        <position position="146"/>
    </location>
    <ligand>
        <name>Zn(2+)</name>
        <dbReference type="ChEBI" id="CHEBI:29105"/>
        <label>2</label>
    </ligand>
</feature>
<feature type="binding site" evidence="4">
    <location>
        <position position="265"/>
    </location>
    <ligand>
        <name>Zn(2+)</name>
        <dbReference type="ChEBI" id="CHEBI:29105"/>
        <label>1</label>
    </ligand>
</feature>
<organism evidence="6 7">
    <name type="scientific">Subtercola boreus</name>
    <dbReference type="NCBI Taxonomy" id="120213"/>
    <lineage>
        <taxon>Bacteria</taxon>
        <taxon>Bacillati</taxon>
        <taxon>Actinomycetota</taxon>
        <taxon>Actinomycetes</taxon>
        <taxon>Micrococcales</taxon>
        <taxon>Microbacteriaceae</taxon>
        <taxon>Subtercola</taxon>
    </lineage>
</organism>
<gene>
    <name evidence="6" type="ORF">B7R54_15885</name>
</gene>
<keyword evidence="7" id="KW-1185">Reference proteome</keyword>
<dbReference type="AlphaFoldDB" id="A0A3E0VM29"/>
<sequence>MTTIETVRGPVAAEDLGVTLTHEHIFTKNPEIEQQWPDPEWEGEEPMIAKAVAVFQTLKAKGIDTVVDLTVPGLGRYIPRIQKVAAATDVNIVVGTGFYTFKDLPTFFNTHGPGLMVDGPEPLTEFFIRDITEGIGDTGVKAQLIKIATDEYGITEGVGRVMSAAAAAHHETGRTISTHTHVEHFTGRDQQAFFRNAGVPLEHVLIGHCGDSTDLDYLKEIMDNGSTIGLDRFGMEQVLRDSDRIDMLVQLVEEGYEDRLTLSHDAGVFSINTPPSWRSRVAPNWHHANISDNILPAIRERGVSEASISQMMVTNAARVLTGRK</sequence>
<dbReference type="EMBL" id="NBWZ01000001">
    <property type="protein sequence ID" value="RFA10518.1"/>
    <property type="molecule type" value="Genomic_DNA"/>
</dbReference>
<dbReference type="PROSITE" id="PS51347">
    <property type="entry name" value="PHOSPHOTRIESTERASE_2"/>
    <property type="match status" value="1"/>
</dbReference>
<keyword evidence="2" id="KW-0378">Hydrolase</keyword>
<feature type="binding site" evidence="4">
    <location>
        <position position="179"/>
    </location>
    <ligand>
        <name>Zn(2+)</name>
        <dbReference type="ChEBI" id="CHEBI:29105"/>
        <label>2</label>
    </ligand>
</feature>
<comment type="caution">
    <text evidence="6">The sequence shown here is derived from an EMBL/GenBank/DDBJ whole genome shotgun (WGS) entry which is preliminary data.</text>
</comment>
<dbReference type="Proteomes" id="UP000256486">
    <property type="component" value="Unassembled WGS sequence"/>
</dbReference>
<evidence type="ECO:0000256" key="5">
    <source>
        <dbReference type="PROSITE-ProRule" id="PRU00679"/>
    </source>
</evidence>
<evidence type="ECO:0000313" key="7">
    <source>
        <dbReference type="Proteomes" id="UP000256486"/>
    </source>
</evidence>
<dbReference type="OrthoDB" id="9795018at2"/>
<feature type="binding site" evidence="4">
    <location>
        <position position="24"/>
    </location>
    <ligand>
        <name>Zn(2+)</name>
        <dbReference type="ChEBI" id="CHEBI:29105"/>
        <label>1</label>
    </ligand>
</feature>
<dbReference type="SUPFAM" id="SSF51556">
    <property type="entry name" value="Metallo-dependent hydrolases"/>
    <property type="match status" value="1"/>
</dbReference>
<dbReference type="PROSITE" id="PS01322">
    <property type="entry name" value="PHOSPHOTRIESTERASE_1"/>
    <property type="match status" value="1"/>
</dbReference>
<protein>
    <recommendedName>
        <fullName evidence="8">Phosphotriesterase-related protein</fullName>
    </recommendedName>
</protein>
<evidence type="ECO:0000256" key="4">
    <source>
        <dbReference type="PIRSR" id="PIRSR601559-51"/>
    </source>
</evidence>
<comment type="similarity">
    <text evidence="5">Belongs to the metallo-dependent hydrolases superfamily. Phosphotriesterase family.</text>
</comment>
<dbReference type="Pfam" id="PF02126">
    <property type="entry name" value="PTE"/>
    <property type="match status" value="1"/>
</dbReference>
<evidence type="ECO:0000256" key="3">
    <source>
        <dbReference type="PIRSR" id="PIRSR601559-50"/>
    </source>
</evidence>
<dbReference type="PANTHER" id="PTHR10819:SF3">
    <property type="entry name" value="PHOSPHOTRIESTERASE-RELATED PROTEIN"/>
    <property type="match status" value="1"/>
</dbReference>
<dbReference type="PIRSF" id="PIRSF016839">
    <property type="entry name" value="PhP"/>
    <property type="match status" value="1"/>
</dbReference>
<feature type="binding site" evidence="4">
    <location>
        <position position="22"/>
    </location>
    <ligand>
        <name>Zn(2+)</name>
        <dbReference type="ChEBI" id="CHEBI:29105"/>
        <label>1</label>
    </ligand>
</feature>
<evidence type="ECO:0000313" key="6">
    <source>
        <dbReference type="EMBL" id="RFA10518.1"/>
    </source>
</evidence>
<feature type="modified residue" description="N6-carboxylysine" evidence="3 5">
    <location>
        <position position="146"/>
    </location>
</feature>
<dbReference type="PANTHER" id="PTHR10819">
    <property type="entry name" value="PHOSPHOTRIESTERASE-RELATED"/>
    <property type="match status" value="1"/>
</dbReference>
<proteinExistence type="inferred from homology"/>
<dbReference type="RefSeq" id="WP_116415892.1">
    <property type="nucleotide sequence ID" value="NZ_NBWZ01000001.1"/>
</dbReference>
<accession>A0A3E0VM29</accession>
<dbReference type="InterPro" id="IPR017947">
    <property type="entry name" value="AryldialkylPase_Zn-BS"/>
</dbReference>